<proteinExistence type="predicted"/>
<evidence type="ECO:0008006" key="5">
    <source>
        <dbReference type="Google" id="ProtNLM"/>
    </source>
</evidence>
<dbReference type="EMBL" id="JAJADQ010000011">
    <property type="protein sequence ID" value="MCB2379622.1"/>
    <property type="molecule type" value="Genomic_DNA"/>
</dbReference>
<evidence type="ECO:0000256" key="2">
    <source>
        <dbReference type="SAM" id="SignalP"/>
    </source>
</evidence>
<evidence type="ECO:0000313" key="3">
    <source>
        <dbReference type="EMBL" id="MCB2379622.1"/>
    </source>
</evidence>
<evidence type="ECO:0000313" key="4">
    <source>
        <dbReference type="Proteomes" id="UP001165297"/>
    </source>
</evidence>
<comment type="caution">
    <text evidence="3">The sequence shown here is derived from an EMBL/GenBank/DDBJ whole genome shotgun (WGS) entry which is preliminary data.</text>
</comment>
<keyword evidence="4" id="KW-1185">Reference proteome</keyword>
<keyword evidence="2" id="KW-0732">Signal</keyword>
<name>A0ABS8AGZ8_9BACT</name>
<protein>
    <recommendedName>
        <fullName evidence="5">Lipoprotein</fullName>
    </recommendedName>
</protein>
<dbReference type="RefSeq" id="WP_226188766.1">
    <property type="nucleotide sequence ID" value="NZ_JAJADQ010000011.1"/>
</dbReference>
<gene>
    <name evidence="3" type="ORF">LGH70_18645</name>
</gene>
<feature type="region of interest" description="Disordered" evidence="1">
    <location>
        <begin position="20"/>
        <end position="48"/>
    </location>
</feature>
<feature type="signal peptide" evidence="2">
    <location>
        <begin position="1"/>
        <end position="22"/>
    </location>
</feature>
<evidence type="ECO:0000256" key="1">
    <source>
        <dbReference type="SAM" id="MobiDB-lite"/>
    </source>
</evidence>
<feature type="chain" id="PRO_5047058427" description="Lipoprotein" evidence="2">
    <location>
        <begin position="23"/>
        <end position="126"/>
    </location>
</feature>
<organism evidence="3 4">
    <name type="scientific">Hymenobacter nitidus</name>
    <dbReference type="NCBI Taxonomy" id="2880929"/>
    <lineage>
        <taxon>Bacteria</taxon>
        <taxon>Pseudomonadati</taxon>
        <taxon>Bacteroidota</taxon>
        <taxon>Cytophagia</taxon>
        <taxon>Cytophagales</taxon>
        <taxon>Hymenobacteraceae</taxon>
        <taxon>Hymenobacter</taxon>
    </lineage>
</organism>
<dbReference type="PROSITE" id="PS51257">
    <property type="entry name" value="PROKAR_LIPOPROTEIN"/>
    <property type="match status" value="1"/>
</dbReference>
<reference evidence="3" key="1">
    <citation type="submission" date="2021-10" db="EMBL/GenBank/DDBJ databases">
        <authorList>
            <person name="Dean J.D."/>
            <person name="Kim M.K."/>
            <person name="Newey C.N."/>
            <person name="Stoker T.S."/>
            <person name="Thompson D.W."/>
            <person name="Grose J.H."/>
        </authorList>
    </citation>
    <scope>NUCLEOTIDE SEQUENCE</scope>
    <source>
        <strain evidence="3">BT635</strain>
    </source>
</reference>
<accession>A0ABS8AGZ8</accession>
<feature type="compositionally biased region" description="Low complexity" evidence="1">
    <location>
        <begin position="27"/>
        <end position="47"/>
    </location>
</feature>
<sequence length="126" mass="12878">MRIALSLILLAAVGAAGCQPTADQTNAPAAAETTAPAPAATTAPDATSGQVTTAAQALGAVNFYLQEMPEGGEYDFDAATAREADAHWLVLVPSLPGDGRKPNTATFEVDKQTGDIQVRFAPLPAK</sequence>
<dbReference type="Proteomes" id="UP001165297">
    <property type="component" value="Unassembled WGS sequence"/>
</dbReference>